<dbReference type="GO" id="GO:0006121">
    <property type="term" value="P:mitochondrial electron transport, succinate to ubiquinone"/>
    <property type="evidence" value="ECO:0007669"/>
    <property type="project" value="TreeGrafter"/>
</dbReference>
<dbReference type="PANTHER" id="PTHR10978:SF5">
    <property type="entry name" value="SUCCINATE DEHYDROGENASE CYTOCHROME B560 SUBUNIT, MITOCHONDRIAL"/>
    <property type="match status" value="1"/>
</dbReference>
<reference evidence="10" key="2">
    <citation type="submission" date="2020-05" db="UniProtKB">
        <authorList>
            <consortium name="EnsemblMetazoa"/>
        </authorList>
    </citation>
    <scope>IDENTIFICATION</scope>
    <source>
        <strain evidence="10">CM1001059</strain>
    </source>
</reference>
<keyword evidence="3" id="KW-0349">Heme</keyword>
<keyword evidence="11" id="KW-1185">Reference proteome</keyword>
<dbReference type="Pfam" id="PF01127">
    <property type="entry name" value="Sdh_cyt"/>
    <property type="match status" value="1"/>
</dbReference>
<keyword evidence="6 9" id="KW-1133">Transmembrane helix</keyword>
<evidence type="ECO:0000313" key="10">
    <source>
        <dbReference type="EnsemblMetazoa" id="AMEC021584-PA"/>
    </source>
</evidence>
<dbReference type="InterPro" id="IPR018495">
    <property type="entry name" value="Succ_DH_cyt_bsu_CS"/>
</dbReference>
<dbReference type="FunFam" id="1.20.1300.10:FF:000011">
    <property type="entry name" value="Succinate dehydrogenase cytochrome b560 subunit"/>
    <property type="match status" value="1"/>
</dbReference>
<feature type="transmembrane region" description="Helical" evidence="9">
    <location>
        <begin position="159"/>
        <end position="182"/>
    </location>
</feature>
<evidence type="ECO:0000256" key="5">
    <source>
        <dbReference type="ARBA" id="ARBA00022723"/>
    </source>
</evidence>
<dbReference type="GO" id="GO:0016020">
    <property type="term" value="C:membrane"/>
    <property type="evidence" value="ECO:0007669"/>
    <property type="project" value="UniProtKB-SubCell"/>
</dbReference>
<feature type="transmembrane region" description="Helical" evidence="9">
    <location>
        <begin position="81"/>
        <end position="100"/>
    </location>
</feature>
<comment type="subcellular location">
    <subcellularLocation>
        <location evidence="1">Membrane</location>
        <topology evidence="1">Multi-pass membrane protein</topology>
    </subcellularLocation>
</comment>
<dbReference type="GO" id="GO:0009055">
    <property type="term" value="F:electron transfer activity"/>
    <property type="evidence" value="ECO:0007669"/>
    <property type="project" value="InterPro"/>
</dbReference>
<dbReference type="PROSITE" id="PS01001">
    <property type="entry name" value="SDH_CYT_2"/>
    <property type="match status" value="1"/>
</dbReference>
<evidence type="ECO:0000313" key="11">
    <source>
        <dbReference type="Proteomes" id="UP000075902"/>
    </source>
</evidence>
<name>A0A182UJM5_9DIPT</name>
<proteinExistence type="predicted"/>
<dbReference type="PANTHER" id="PTHR10978">
    <property type="entry name" value="SUCCINATE DEHYDROGENASE CYTOCHROME B560 SUBUNIT"/>
    <property type="match status" value="1"/>
</dbReference>
<accession>A0A182UJM5</accession>
<comment type="pathway">
    <text evidence="2">Carbohydrate metabolism; tricarboxylic acid cycle.</text>
</comment>
<dbReference type="VEuPathDB" id="VectorBase:AMEC021584"/>
<evidence type="ECO:0000256" key="7">
    <source>
        <dbReference type="ARBA" id="ARBA00023004"/>
    </source>
</evidence>
<dbReference type="InterPro" id="IPR034804">
    <property type="entry name" value="SQR/QFR_C/D"/>
</dbReference>
<dbReference type="NCBIfam" id="TIGR02970">
    <property type="entry name" value="succ_dehyd_cytB"/>
    <property type="match status" value="1"/>
</dbReference>
<reference evidence="11" key="1">
    <citation type="submission" date="2014-01" db="EMBL/GenBank/DDBJ databases">
        <title>The Genome Sequence of Anopheles melas CM1001059_A (V2).</title>
        <authorList>
            <consortium name="The Broad Institute Genomics Platform"/>
            <person name="Neafsey D.E."/>
            <person name="Besansky N."/>
            <person name="Howell P."/>
            <person name="Walton C."/>
            <person name="Young S.K."/>
            <person name="Zeng Q."/>
            <person name="Gargeya S."/>
            <person name="Fitzgerald M."/>
            <person name="Haas B."/>
            <person name="Abouelleil A."/>
            <person name="Allen A.W."/>
            <person name="Alvarado L."/>
            <person name="Arachchi H.M."/>
            <person name="Berlin A.M."/>
            <person name="Chapman S.B."/>
            <person name="Gainer-Dewar J."/>
            <person name="Goldberg J."/>
            <person name="Griggs A."/>
            <person name="Gujja S."/>
            <person name="Hansen M."/>
            <person name="Howarth C."/>
            <person name="Imamovic A."/>
            <person name="Ireland A."/>
            <person name="Larimer J."/>
            <person name="McCowan C."/>
            <person name="Murphy C."/>
            <person name="Pearson M."/>
            <person name="Poon T.W."/>
            <person name="Priest M."/>
            <person name="Roberts A."/>
            <person name="Saif S."/>
            <person name="Shea T."/>
            <person name="Sisk P."/>
            <person name="Sykes S."/>
            <person name="Wortman J."/>
            <person name="Nusbaum C."/>
            <person name="Birren B."/>
        </authorList>
    </citation>
    <scope>NUCLEOTIDE SEQUENCE [LARGE SCALE GENOMIC DNA]</scope>
    <source>
        <strain evidence="11">CM1001059</strain>
    </source>
</reference>
<evidence type="ECO:0000256" key="8">
    <source>
        <dbReference type="ARBA" id="ARBA00023136"/>
    </source>
</evidence>
<dbReference type="Gene3D" id="1.20.1300.10">
    <property type="entry name" value="Fumarate reductase/succinate dehydrogenase, transmembrane subunit"/>
    <property type="match status" value="1"/>
</dbReference>
<keyword evidence="4 9" id="KW-0812">Transmembrane</keyword>
<organism evidence="10 11">
    <name type="scientific">Anopheles melas</name>
    <dbReference type="NCBI Taxonomy" id="34690"/>
    <lineage>
        <taxon>Eukaryota</taxon>
        <taxon>Metazoa</taxon>
        <taxon>Ecdysozoa</taxon>
        <taxon>Arthropoda</taxon>
        <taxon>Hexapoda</taxon>
        <taxon>Insecta</taxon>
        <taxon>Pterygota</taxon>
        <taxon>Neoptera</taxon>
        <taxon>Endopterygota</taxon>
        <taxon>Diptera</taxon>
        <taxon>Nematocera</taxon>
        <taxon>Culicoidea</taxon>
        <taxon>Culicidae</taxon>
        <taxon>Anophelinae</taxon>
        <taxon>Anopheles</taxon>
    </lineage>
</organism>
<keyword evidence="7" id="KW-0408">Iron</keyword>
<dbReference type="Proteomes" id="UP000075902">
    <property type="component" value="Unassembled WGS sequence"/>
</dbReference>
<protein>
    <submittedName>
        <fullName evidence="10">Uncharacterized protein</fullName>
    </submittedName>
</protein>
<evidence type="ECO:0000256" key="3">
    <source>
        <dbReference type="ARBA" id="ARBA00022617"/>
    </source>
</evidence>
<dbReference type="InterPro" id="IPR000701">
    <property type="entry name" value="SuccDH_FuR_B_TM-su"/>
</dbReference>
<keyword evidence="8 9" id="KW-0472">Membrane</keyword>
<dbReference type="EnsemblMetazoa" id="AMEC021584-RA">
    <property type="protein sequence ID" value="AMEC021584-PA"/>
    <property type="gene ID" value="AMEC021584"/>
</dbReference>
<evidence type="ECO:0000256" key="2">
    <source>
        <dbReference type="ARBA" id="ARBA00005163"/>
    </source>
</evidence>
<dbReference type="AlphaFoldDB" id="A0A182UJM5"/>
<dbReference type="SUPFAM" id="SSF81343">
    <property type="entry name" value="Fumarate reductase respiratory complex transmembrane subunits"/>
    <property type="match status" value="1"/>
</dbReference>
<dbReference type="GO" id="GO:0046872">
    <property type="term" value="F:metal ion binding"/>
    <property type="evidence" value="ECO:0007669"/>
    <property type="project" value="UniProtKB-KW"/>
</dbReference>
<dbReference type="InterPro" id="IPR014314">
    <property type="entry name" value="Succ_DH_cytb556"/>
</dbReference>
<dbReference type="GO" id="GO:0006099">
    <property type="term" value="P:tricarboxylic acid cycle"/>
    <property type="evidence" value="ECO:0007669"/>
    <property type="project" value="InterPro"/>
</dbReference>
<evidence type="ECO:0000256" key="6">
    <source>
        <dbReference type="ARBA" id="ARBA00022989"/>
    </source>
</evidence>
<dbReference type="CDD" id="cd03499">
    <property type="entry name" value="SQR_TypeC_SdhC"/>
    <property type="match status" value="1"/>
</dbReference>
<sequence length="248" mass="26937">MAASLLLRNACRRTLLQGYQSTNAALPLLAARTIVLKPVQADVRPGESHDDRNARLKRPQSPHLTIYSFQLTSMLSITHRFTGLALTGYITALGLGALAMPHDATHYLTMLEGLSAPTLIALKFTMAYPFAYHTVNGVRHLFWDMGKFLTIKEVYTTGYTMLGVSGVLAGLLTALIVSSLALPKRFRDGFGDSEPLRLAPPWPLPELALPPPPALLLPLPNLCGSVLDFSQARWRPDPAAPPSSLESG</sequence>
<evidence type="ECO:0000256" key="4">
    <source>
        <dbReference type="ARBA" id="ARBA00022692"/>
    </source>
</evidence>
<evidence type="ECO:0000256" key="9">
    <source>
        <dbReference type="SAM" id="Phobius"/>
    </source>
</evidence>
<dbReference type="GO" id="GO:0005739">
    <property type="term" value="C:mitochondrion"/>
    <property type="evidence" value="ECO:0007669"/>
    <property type="project" value="GOC"/>
</dbReference>
<dbReference type="STRING" id="34690.A0A182UJM5"/>
<keyword evidence="5" id="KW-0479">Metal-binding</keyword>
<evidence type="ECO:0000256" key="1">
    <source>
        <dbReference type="ARBA" id="ARBA00004141"/>
    </source>
</evidence>